<sequence>MADLSIRARQEEQMDSPDLDPAVYAQVLHDLARVNRWTFTAWPALAFLARAVGEQKRFRLLDVGFGDGDVLRTIHRWAERREIAVDLVGVDLNANSLVAARAATPPDMAIDYRIGDYRDQAGPFDLIISSQVAHHMTDLQLQTFIGHMEQHAQTGWLICDLHRHGFAHWGYPLLARLLRVHRIVREDGRLSIARSFRPDEWRAILREAGVAPEVVQIRRRFAFRLAVERLRQAR</sequence>
<organism evidence="2 3">
    <name type="scientific">Novosphingobium anseongense</name>
    <dbReference type="NCBI Taxonomy" id="3133436"/>
    <lineage>
        <taxon>Bacteria</taxon>
        <taxon>Pseudomonadati</taxon>
        <taxon>Pseudomonadota</taxon>
        <taxon>Alphaproteobacteria</taxon>
        <taxon>Sphingomonadales</taxon>
        <taxon>Sphingomonadaceae</taxon>
        <taxon>Novosphingobium</taxon>
    </lineage>
</organism>
<reference evidence="2 3" key="1">
    <citation type="submission" date="2024-03" db="EMBL/GenBank/DDBJ databases">
        <authorList>
            <person name="Jo J.-H."/>
        </authorList>
    </citation>
    <scope>NUCLEOTIDE SEQUENCE [LARGE SCALE GENOMIC DNA]</scope>
    <source>
        <strain evidence="2 3">PS1R-30</strain>
    </source>
</reference>
<dbReference type="Gene3D" id="3.40.50.150">
    <property type="entry name" value="Vaccinia Virus protein VP39"/>
    <property type="match status" value="1"/>
</dbReference>
<evidence type="ECO:0000259" key="1">
    <source>
        <dbReference type="Pfam" id="PF13649"/>
    </source>
</evidence>
<evidence type="ECO:0000313" key="3">
    <source>
        <dbReference type="Proteomes" id="UP001361239"/>
    </source>
</evidence>
<keyword evidence="2" id="KW-0489">Methyltransferase</keyword>
<dbReference type="CDD" id="cd02440">
    <property type="entry name" value="AdoMet_MTases"/>
    <property type="match status" value="1"/>
</dbReference>
<dbReference type="InterPro" id="IPR041698">
    <property type="entry name" value="Methyltransf_25"/>
</dbReference>
<name>A0ABU8RZE6_9SPHN</name>
<comment type="caution">
    <text evidence="2">The sequence shown here is derived from an EMBL/GenBank/DDBJ whole genome shotgun (WGS) entry which is preliminary data.</text>
</comment>
<gene>
    <name evidence="2" type="ORF">WG901_17565</name>
</gene>
<dbReference type="RefSeq" id="WP_339588384.1">
    <property type="nucleotide sequence ID" value="NZ_JBBHJZ010000003.1"/>
</dbReference>
<dbReference type="Pfam" id="PF13649">
    <property type="entry name" value="Methyltransf_25"/>
    <property type="match status" value="1"/>
</dbReference>
<keyword evidence="2" id="KW-0808">Transferase</keyword>
<accession>A0ABU8RZE6</accession>
<dbReference type="Proteomes" id="UP001361239">
    <property type="component" value="Unassembled WGS sequence"/>
</dbReference>
<proteinExistence type="predicted"/>
<dbReference type="SUPFAM" id="SSF53335">
    <property type="entry name" value="S-adenosyl-L-methionine-dependent methyltransferases"/>
    <property type="match status" value="1"/>
</dbReference>
<evidence type="ECO:0000313" key="2">
    <source>
        <dbReference type="EMBL" id="MEJ5978465.1"/>
    </source>
</evidence>
<protein>
    <submittedName>
        <fullName evidence="2">Methyltransferase domain-containing protein</fullName>
    </submittedName>
</protein>
<keyword evidence="3" id="KW-1185">Reference proteome</keyword>
<dbReference type="GO" id="GO:0032259">
    <property type="term" value="P:methylation"/>
    <property type="evidence" value="ECO:0007669"/>
    <property type="project" value="UniProtKB-KW"/>
</dbReference>
<dbReference type="InterPro" id="IPR029063">
    <property type="entry name" value="SAM-dependent_MTases_sf"/>
</dbReference>
<dbReference type="EMBL" id="JBBHJZ010000003">
    <property type="protein sequence ID" value="MEJ5978465.1"/>
    <property type="molecule type" value="Genomic_DNA"/>
</dbReference>
<dbReference type="GO" id="GO:0008168">
    <property type="term" value="F:methyltransferase activity"/>
    <property type="evidence" value="ECO:0007669"/>
    <property type="project" value="UniProtKB-KW"/>
</dbReference>
<feature type="domain" description="Methyltransferase" evidence="1">
    <location>
        <begin position="61"/>
        <end position="152"/>
    </location>
</feature>